<evidence type="ECO:0000256" key="1">
    <source>
        <dbReference type="SAM" id="SignalP"/>
    </source>
</evidence>
<dbReference type="GeneID" id="73347353"/>
<feature type="signal peptide" evidence="1">
    <location>
        <begin position="1"/>
        <end position="21"/>
    </location>
</feature>
<protein>
    <submittedName>
        <fullName evidence="2">Uncharacterized protein</fullName>
    </submittedName>
</protein>
<evidence type="ECO:0000313" key="2">
    <source>
        <dbReference type="EMBL" id="UQC87883.1"/>
    </source>
</evidence>
<feature type="chain" id="PRO_5040180326" evidence="1">
    <location>
        <begin position="22"/>
        <end position="71"/>
    </location>
</feature>
<reference evidence="2" key="1">
    <citation type="journal article" date="2021" name="Mol. Plant Microbe Interact.">
        <title>Complete Genome Sequence of the Plant-Pathogenic Fungus Colletotrichum lupini.</title>
        <authorList>
            <person name="Baroncelli R."/>
            <person name="Pensec F."/>
            <person name="Da Lio D."/>
            <person name="Boufleur T."/>
            <person name="Vicente I."/>
            <person name="Sarrocco S."/>
            <person name="Picot A."/>
            <person name="Baraldi E."/>
            <person name="Sukno S."/>
            <person name="Thon M."/>
            <person name="Le Floch G."/>
        </authorList>
    </citation>
    <scope>NUCLEOTIDE SEQUENCE</scope>
    <source>
        <strain evidence="2">IMI 504893</strain>
    </source>
</reference>
<gene>
    <name evidence="2" type="ORF">CLUP02_13404</name>
</gene>
<sequence>MQLTGFTAAVVAIFFATSASATCTTSWGGSPCSGTQLACCMDISYGVMEQNKKDENWRYAWTRANCNDCKA</sequence>
<dbReference type="AlphaFoldDB" id="A0A9Q8T2C5"/>
<accession>A0A9Q8T2C5</accession>
<proteinExistence type="predicted"/>
<dbReference type="EMBL" id="CP019479">
    <property type="protein sequence ID" value="UQC87883.1"/>
    <property type="molecule type" value="Genomic_DNA"/>
</dbReference>
<dbReference type="RefSeq" id="XP_049149489.1">
    <property type="nucleotide sequence ID" value="XM_049292343.1"/>
</dbReference>
<keyword evidence="1" id="KW-0732">Signal</keyword>
<evidence type="ECO:0000313" key="3">
    <source>
        <dbReference type="Proteomes" id="UP000830671"/>
    </source>
</evidence>
<organism evidence="2 3">
    <name type="scientific">Colletotrichum lupini</name>
    <dbReference type="NCBI Taxonomy" id="145971"/>
    <lineage>
        <taxon>Eukaryota</taxon>
        <taxon>Fungi</taxon>
        <taxon>Dikarya</taxon>
        <taxon>Ascomycota</taxon>
        <taxon>Pezizomycotina</taxon>
        <taxon>Sordariomycetes</taxon>
        <taxon>Hypocreomycetidae</taxon>
        <taxon>Glomerellales</taxon>
        <taxon>Glomerellaceae</taxon>
        <taxon>Colletotrichum</taxon>
        <taxon>Colletotrichum acutatum species complex</taxon>
    </lineage>
</organism>
<dbReference type="Proteomes" id="UP000830671">
    <property type="component" value="Chromosome 7"/>
</dbReference>
<keyword evidence="3" id="KW-1185">Reference proteome</keyword>
<dbReference type="KEGG" id="clup:CLUP02_13404"/>
<name>A0A9Q8T2C5_9PEZI</name>